<evidence type="ECO:0000313" key="1">
    <source>
        <dbReference type="EMBL" id="KAJ8669029.1"/>
    </source>
</evidence>
<comment type="caution">
    <text evidence="1">The sequence shown here is derived from an EMBL/GenBank/DDBJ whole genome shotgun (WGS) entry which is preliminary data.</text>
</comment>
<protein>
    <submittedName>
        <fullName evidence="1">Uncharacterized protein</fullName>
    </submittedName>
</protein>
<dbReference type="Proteomes" id="UP001239111">
    <property type="component" value="Chromosome 3"/>
</dbReference>
<accession>A0ACC2ND97</accession>
<gene>
    <name evidence="1" type="ORF">QAD02_000288</name>
</gene>
<evidence type="ECO:0000313" key="2">
    <source>
        <dbReference type="Proteomes" id="UP001239111"/>
    </source>
</evidence>
<organism evidence="1 2">
    <name type="scientific">Eretmocerus hayati</name>
    <dbReference type="NCBI Taxonomy" id="131215"/>
    <lineage>
        <taxon>Eukaryota</taxon>
        <taxon>Metazoa</taxon>
        <taxon>Ecdysozoa</taxon>
        <taxon>Arthropoda</taxon>
        <taxon>Hexapoda</taxon>
        <taxon>Insecta</taxon>
        <taxon>Pterygota</taxon>
        <taxon>Neoptera</taxon>
        <taxon>Endopterygota</taxon>
        <taxon>Hymenoptera</taxon>
        <taxon>Apocrita</taxon>
        <taxon>Proctotrupomorpha</taxon>
        <taxon>Chalcidoidea</taxon>
        <taxon>Aphelinidae</taxon>
        <taxon>Aphelininae</taxon>
        <taxon>Eretmocerus</taxon>
    </lineage>
</organism>
<feature type="non-terminal residue" evidence="1">
    <location>
        <position position="1"/>
    </location>
</feature>
<dbReference type="EMBL" id="CM056743">
    <property type="protein sequence ID" value="KAJ8669029.1"/>
    <property type="molecule type" value="Genomic_DNA"/>
</dbReference>
<feature type="non-terminal residue" evidence="1">
    <location>
        <position position="201"/>
    </location>
</feature>
<name>A0ACC2ND97_9HYME</name>
<proteinExistence type="predicted"/>
<reference evidence="1" key="1">
    <citation type="submission" date="2023-04" db="EMBL/GenBank/DDBJ databases">
        <title>A chromosome-level genome assembly of the parasitoid wasp Eretmocerus hayati.</title>
        <authorList>
            <person name="Zhong Y."/>
            <person name="Liu S."/>
            <person name="Liu Y."/>
        </authorList>
    </citation>
    <scope>NUCLEOTIDE SEQUENCE</scope>
    <source>
        <strain evidence="1">ZJU_SS_LIU_2023</strain>
    </source>
</reference>
<keyword evidence="2" id="KW-1185">Reference proteome</keyword>
<sequence>TQTISFHLATLYDMESTAMTLLQLLLIVQAGIFTSANLWERTPEWHELCRLLYLLEQQNPNFRYEIQAMESTLRPISRPEPSQEFRCESIVRNRFAQSGARPHPLEEMIQLSEEFLRLYTRVSTQYQDVRNNQLSLRISFSSEYGCQAGPSSGISYSGPSTTFNSIFLSEMQDLKRRYSELLITVLPHWEEIGSSTRPQNM</sequence>